<name>A0AAV4QBY4_CAEEX</name>
<sequence>MTRKSPTKKRREVTTAMIITTTIMKNLLLPRTDMKISYQDMTQKSANRDQQENHLPLFMRDSHNDNEHHQEQLESFVYFLVIF</sequence>
<dbReference type="AlphaFoldDB" id="A0AAV4QBY4"/>
<keyword evidence="2" id="KW-1185">Reference proteome</keyword>
<dbReference type="EMBL" id="BPLR01006019">
    <property type="protein sequence ID" value="GIY06919.1"/>
    <property type="molecule type" value="Genomic_DNA"/>
</dbReference>
<gene>
    <name evidence="1" type="ORF">CEXT_11081</name>
</gene>
<accession>A0AAV4QBY4</accession>
<protein>
    <submittedName>
        <fullName evidence="1">Uncharacterized protein</fullName>
    </submittedName>
</protein>
<reference evidence="1 2" key="1">
    <citation type="submission" date="2021-06" db="EMBL/GenBank/DDBJ databases">
        <title>Caerostris extrusa draft genome.</title>
        <authorList>
            <person name="Kono N."/>
            <person name="Arakawa K."/>
        </authorList>
    </citation>
    <scope>NUCLEOTIDE SEQUENCE [LARGE SCALE GENOMIC DNA]</scope>
</reference>
<organism evidence="1 2">
    <name type="scientific">Caerostris extrusa</name>
    <name type="common">Bark spider</name>
    <name type="synonym">Caerostris bankana</name>
    <dbReference type="NCBI Taxonomy" id="172846"/>
    <lineage>
        <taxon>Eukaryota</taxon>
        <taxon>Metazoa</taxon>
        <taxon>Ecdysozoa</taxon>
        <taxon>Arthropoda</taxon>
        <taxon>Chelicerata</taxon>
        <taxon>Arachnida</taxon>
        <taxon>Araneae</taxon>
        <taxon>Araneomorphae</taxon>
        <taxon>Entelegynae</taxon>
        <taxon>Araneoidea</taxon>
        <taxon>Araneidae</taxon>
        <taxon>Caerostris</taxon>
    </lineage>
</organism>
<dbReference type="Proteomes" id="UP001054945">
    <property type="component" value="Unassembled WGS sequence"/>
</dbReference>
<evidence type="ECO:0000313" key="2">
    <source>
        <dbReference type="Proteomes" id="UP001054945"/>
    </source>
</evidence>
<proteinExistence type="predicted"/>
<evidence type="ECO:0000313" key="1">
    <source>
        <dbReference type="EMBL" id="GIY06919.1"/>
    </source>
</evidence>
<comment type="caution">
    <text evidence="1">The sequence shown here is derived from an EMBL/GenBank/DDBJ whole genome shotgun (WGS) entry which is preliminary data.</text>
</comment>